<evidence type="ECO:0000256" key="2">
    <source>
        <dbReference type="ARBA" id="ARBA00012438"/>
    </source>
</evidence>
<reference evidence="9 10" key="1">
    <citation type="submission" date="2012-06" db="EMBL/GenBank/DDBJ databases">
        <title>Finished chromosome of genome of Microcoleus sp. PCC 7113.</title>
        <authorList>
            <consortium name="US DOE Joint Genome Institute"/>
            <person name="Gugger M."/>
            <person name="Coursin T."/>
            <person name="Rippka R."/>
            <person name="Tandeau De Marsac N."/>
            <person name="Huntemann M."/>
            <person name="Wei C.-L."/>
            <person name="Han J."/>
            <person name="Detter J.C."/>
            <person name="Han C."/>
            <person name="Tapia R."/>
            <person name="Chen A."/>
            <person name="Kyrpides N."/>
            <person name="Mavromatis K."/>
            <person name="Markowitz V."/>
            <person name="Szeto E."/>
            <person name="Ivanova N."/>
            <person name="Pagani I."/>
            <person name="Pati A."/>
            <person name="Goodwin L."/>
            <person name="Nordberg H.P."/>
            <person name="Cantor M.N."/>
            <person name="Hua S.X."/>
            <person name="Woyke T."/>
            <person name="Kerfeld C.A."/>
        </authorList>
    </citation>
    <scope>NUCLEOTIDE SEQUENCE [LARGE SCALE GENOMIC DNA]</scope>
    <source>
        <strain evidence="9 10">PCC 7113</strain>
    </source>
</reference>
<dbReference type="KEGG" id="mic:Mic7113_2133"/>
<keyword evidence="6" id="KW-0175">Coiled coil</keyword>
<dbReference type="InterPro" id="IPR000700">
    <property type="entry name" value="PAS-assoc_C"/>
</dbReference>
<keyword evidence="5" id="KW-0418">Kinase</keyword>
<dbReference type="Pfam" id="PF13426">
    <property type="entry name" value="PAS_9"/>
    <property type="match status" value="2"/>
</dbReference>
<dbReference type="AlphaFoldDB" id="K9WDW1"/>
<dbReference type="PANTHER" id="PTHR43304:SF1">
    <property type="entry name" value="PAC DOMAIN-CONTAINING PROTEIN"/>
    <property type="match status" value="1"/>
</dbReference>
<dbReference type="SMART" id="SM00091">
    <property type="entry name" value="PAS"/>
    <property type="match status" value="2"/>
</dbReference>
<evidence type="ECO:0000259" key="8">
    <source>
        <dbReference type="PROSITE" id="PS50113"/>
    </source>
</evidence>
<dbReference type="PANTHER" id="PTHR43304">
    <property type="entry name" value="PHYTOCHROME-LIKE PROTEIN CPH1"/>
    <property type="match status" value="1"/>
</dbReference>
<dbReference type="InterPro" id="IPR052162">
    <property type="entry name" value="Sensor_kinase/Photoreceptor"/>
</dbReference>
<feature type="domain" description="PAS" evidence="7">
    <location>
        <begin position="228"/>
        <end position="265"/>
    </location>
</feature>
<keyword evidence="3" id="KW-0597">Phosphoprotein</keyword>
<keyword evidence="10" id="KW-1185">Reference proteome</keyword>
<feature type="coiled-coil region" evidence="6">
    <location>
        <begin position="21"/>
        <end position="62"/>
    </location>
</feature>
<dbReference type="RefSeq" id="WP_015182101.1">
    <property type="nucleotide sequence ID" value="NC_019738.1"/>
</dbReference>
<dbReference type="InterPro" id="IPR001610">
    <property type="entry name" value="PAC"/>
</dbReference>
<evidence type="ECO:0000256" key="4">
    <source>
        <dbReference type="ARBA" id="ARBA00022679"/>
    </source>
</evidence>
<evidence type="ECO:0000256" key="6">
    <source>
        <dbReference type="SAM" id="Coils"/>
    </source>
</evidence>
<organism evidence="9 10">
    <name type="scientific">Allocoleopsis franciscana PCC 7113</name>
    <dbReference type="NCBI Taxonomy" id="1173027"/>
    <lineage>
        <taxon>Bacteria</taxon>
        <taxon>Bacillati</taxon>
        <taxon>Cyanobacteriota</taxon>
        <taxon>Cyanophyceae</taxon>
        <taxon>Coleofasciculales</taxon>
        <taxon>Coleofasciculaceae</taxon>
        <taxon>Allocoleopsis</taxon>
        <taxon>Allocoleopsis franciscana</taxon>
    </lineage>
</organism>
<evidence type="ECO:0000313" key="10">
    <source>
        <dbReference type="Proteomes" id="UP000010471"/>
    </source>
</evidence>
<dbReference type="SMART" id="SM00086">
    <property type="entry name" value="PAC"/>
    <property type="match status" value="2"/>
</dbReference>
<name>K9WDW1_9CYAN</name>
<protein>
    <recommendedName>
        <fullName evidence="2">histidine kinase</fullName>
        <ecNumber evidence="2">2.7.13.3</ecNumber>
    </recommendedName>
</protein>
<dbReference type="PATRIC" id="fig|1173027.3.peg.2329"/>
<dbReference type="STRING" id="1173027.Mic7113_2133"/>
<dbReference type="HOGENOM" id="CLU_692254_0_0_3"/>
<dbReference type="PROSITE" id="PS50112">
    <property type="entry name" value="PAS"/>
    <property type="match status" value="1"/>
</dbReference>
<dbReference type="NCBIfam" id="TIGR00229">
    <property type="entry name" value="sensory_box"/>
    <property type="match status" value="2"/>
</dbReference>
<dbReference type="EC" id="2.7.13.3" evidence="2"/>
<accession>K9WDW1</accession>
<evidence type="ECO:0000313" key="9">
    <source>
        <dbReference type="EMBL" id="AFZ17949.1"/>
    </source>
</evidence>
<dbReference type="InterPro" id="IPR035965">
    <property type="entry name" value="PAS-like_dom_sf"/>
</dbReference>
<dbReference type="eggNOG" id="COG2202">
    <property type="taxonomic scope" value="Bacteria"/>
</dbReference>
<dbReference type="GO" id="GO:0004673">
    <property type="term" value="F:protein histidine kinase activity"/>
    <property type="evidence" value="ECO:0007669"/>
    <property type="project" value="UniProtKB-EC"/>
</dbReference>
<evidence type="ECO:0000256" key="3">
    <source>
        <dbReference type="ARBA" id="ARBA00022553"/>
    </source>
</evidence>
<evidence type="ECO:0000259" key="7">
    <source>
        <dbReference type="PROSITE" id="PS50112"/>
    </source>
</evidence>
<evidence type="ECO:0000256" key="1">
    <source>
        <dbReference type="ARBA" id="ARBA00000085"/>
    </source>
</evidence>
<feature type="domain" description="PAC" evidence="8">
    <location>
        <begin position="177"/>
        <end position="227"/>
    </location>
</feature>
<comment type="catalytic activity">
    <reaction evidence="1">
        <text>ATP + protein L-histidine = ADP + protein N-phospho-L-histidine.</text>
        <dbReference type="EC" id="2.7.13.3"/>
    </reaction>
</comment>
<dbReference type="EMBL" id="CP003630">
    <property type="protein sequence ID" value="AFZ17949.1"/>
    <property type="molecule type" value="Genomic_DNA"/>
</dbReference>
<sequence length="398" mass="46060">MNPDFLPEEPIQPLADHVSLREQLLGEVEQLNLAIKEMHRKLETLQQEKSDLEILLEVTTEHSDDLLKRFHQQQVDLKILLEATTEHSDSLTLELKHQAQEERRQREEQFQLITEATPVGLAIAEIVTGQFLYANEQMGALFGLSAQALLNYRSSEFYANVSDRQLALSLLAKQGQFQGEVQFRRVDGTLFWGLLSLRPFRFQGVNTLLTALYDIDDRKRAQEALRLAEAKYRGIFEHAVEGIFQSTPDGQYIEVNPAMAAMFGYGSPQEMKQQIADISQQIYVDNCDRDTFKQRMAQQDEIKDFEYQAYRRDGSRFWVSEWARAVRDAQGRLLYYEGSCVDITKRKQEEAALKQQLQELKTEIDQTKRACEVAAITETDYFQKLLEEADSLRFNEEL</sequence>
<proteinExistence type="predicted"/>
<feature type="coiled-coil region" evidence="6">
    <location>
        <begin position="343"/>
        <end position="377"/>
    </location>
</feature>
<evidence type="ECO:0000256" key="5">
    <source>
        <dbReference type="ARBA" id="ARBA00022777"/>
    </source>
</evidence>
<gene>
    <name evidence="9" type="ORF">Mic7113_2133</name>
</gene>
<dbReference type="Gene3D" id="3.30.450.20">
    <property type="entry name" value="PAS domain"/>
    <property type="match status" value="2"/>
</dbReference>
<feature type="domain" description="PAC" evidence="8">
    <location>
        <begin position="303"/>
        <end position="355"/>
    </location>
</feature>
<dbReference type="PROSITE" id="PS50113">
    <property type="entry name" value="PAC"/>
    <property type="match status" value="2"/>
</dbReference>
<keyword evidence="4" id="KW-0808">Transferase</keyword>
<dbReference type="OrthoDB" id="436222at2"/>
<dbReference type="SUPFAM" id="SSF55785">
    <property type="entry name" value="PYP-like sensor domain (PAS domain)"/>
    <property type="match status" value="2"/>
</dbReference>
<dbReference type="InterPro" id="IPR000014">
    <property type="entry name" value="PAS"/>
</dbReference>
<dbReference type="Proteomes" id="UP000010471">
    <property type="component" value="Chromosome"/>
</dbReference>
<dbReference type="CDD" id="cd00130">
    <property type="entry name" value="PAS"/>
    <property type="match status" value="2"/>
</dbReference>